<dbReference type="RefSeq" id="WP_194111779.1">
    <property type="nucleotide sequence ID" value="NZ_JADFFL010000004.1"/>
</dbReference>
<protein>
    <submittedName>
        <fullName evidence="3">Helix-turn-helix transcriptional regulator</fullName>
    </submittedName>
</protein>
<dbReference type="SUPFAM" id="SSF47413">
    <property type="entry name" value="lambda repressor-like DNA-binding domains"/>
    <property type="match status" value="1"/>
</dbReference>
<accession>A0A929KY22</accession>
<reference evidence="3" key="1">
    <citation type="submission" date="2020-10" db="EMBL/GenBank/DDBJ databases">
        <title>Mucilaginibacter mali sp. nov., isolated from rhizosphere soil of apple orchard.</title>
        <authorList>
            <person name="Lee J.-S."/>
            <person name="Kim H.S."/>
            <person name="Kim J.-S."/>
        </authorList>
    </citation>
    <scope>NUCLEOTIDE SEQUENCE</scope>
    <source>
        <strain evidence="3">KCTC 22746</strain>
    </source>
</reference>
<evidence type="ECO:0000313" key="3">
    <source>
        <dbReference type="EMBL" id="MBE9662563.1"/>
    </source>
</evidence>
<dbReference type="InterPro" id="IPR010982">
    <property type="entry name" value="Lambda_DNA-bd_dom_sf"/>
</dbReference>
<proteinExistence type="predicted"/>
<dbReference type="PANTHER" id="PTHR46558">
    <property type="entry name" value="TRACRIPTIONAL REGULATORY PROTEIN-RELATED-RELATED"/>
    <property type="match status" value="1"/>
</dbReference>
<evidence type="ECO:0000259" key="2">
    <source>
        <dbReference type="PROSITE" id="PS50943"/>
    </source>
</evidence>
<dbReference type="PROSITE" id="PS50943">
    <property type="entry name" value="HTH_CROC1"/>
    <property type="match status" value="1"/>
</dbReference>
<evidence type="ECO:0000256" key="1">
    <source>
        <dbReference type="ARBA" id="ARBA00023125"/>
    </source>
</evidence>
<dbReference type="Gene3D" id="1.10.260.40">
    <property type="entry name" value="lambda repressor-like DNA-binding domains"/>
    <property type="match status" value="1"/>
</dbReference>
<dbReference type="EMBL" id="JADFFL010000004">
    <property type="protein sequence ID" value="MBE9662563.1"/>
    <property type="molecule type" value="Genomic_DNA"/>
</dbReference>
<evidence type="ECO:0000313" key="4">
    <source>
        <dbReference type="Proteomes" id="UP000622475"/>
    </source>
</evidence>
<dbReference type="PANTHER" id="PTHR46558:SF4">
    <property type="entry name" value="DNA-BIDING PHAGE PROTEIN"/>
    <property type="match status" value="1"/>
</dbReference>
<keyword evidence="4" id="KW-1185">Reference proteome</keyword>
<sequence>MQNQKDLSYINQNIRKLRERDFLSQEYMAAKMGIGQNAYSKIELGKTKITLDRLFAIADILGVTVIDLLIQERVELRKEA</sequence>
<name>A0A929KY22_9SPHI</name>
<keyword evidence="1" id="KW-0238">DNA-binding</keyword>
<organism evidence="3 4">
    <name type="scientific">Mucilaginibacter myungsuensis</name>
    <dbReference type="NCBI Taxonomy" id="649104"/>
    <lineage>
        <taxon>Bacteria</taxon>
        <taxon>Pseudomonadati</taxon>
        <taxon>Bacteroidota</taxon>
        <taxon>Sphingobacteriia</taxon>
        <taxon>Sphingobacteriales</taxon>
        <taxon>Sphingobacteriaceae</taxon>
        <taxon>Mucilaginibacter</taxon>
    </lineage>
</organism>
<dbReference type="GO" id="GO:0003677">
    <property type="term" value="F:DNA binding"/>
    <property type="evidence" value="ECO:0007669"/>
    <property type="project" value="UniProtKB-KW"/>
</dbReference>
<feature type="domain" description="HTH cro/C1-type" evidence="2">
    <location>
        <begin position="14"/>
        <end position="68"/>
    </location>
</feature>
<dbReference type="SMART" id="SM00530">
    <property type="entry name" value="HTH_XRE"/>
    <property type="match status" value="1"/>
</dbReference>
<dbReference type="Pfam" id="PF01381">
    <property type="entry name" value="HTH_3"/>
    <property type="match status" value="1"/>
</dbReference>
<dbReference type="InterPro" id="IPR001387">
    <property type="entry name" value="Cro/C1-type_HTH"/>
</dbReference>
<comment type="caution">
    <text evidence="3">The sequence shown here is derived from an EMBL/GenBank/DDBJ whole genome shotgun (WGS) entry which is preliminary data.</text>
</comment>
<dbReference type="AlphaFoldDB" id="A0A929KY22"/>
<dbReference type="CDD" id="cd00093">
    <property type="entry name" value="HTH_XRE"/>
    <property type="match status" value="1"/>
</dbReference>
<dbReference type="Proteomes" id="UP000622475">
    <property type="component" value="Unassembled WGS sequence"/>
</dbReference>
<gene>
    <name evidence="3" type="ORF">IRJ16_11780</name>
</gene>